<dbReference type="GO" id="GO:0004798">
    <property type="term" value="F:dTMP kinase activity"/>
    <property type="evidence" value="ECO:0007669"/>
    <property type="project" value="UniProtKB-EC"/>
</dbReference>
<organism evidence="2">
    <name type="scientific">hydrothermal vent metagenome</name>
    <dbReference type="NCBI Taxonomy" id="652676"/>
    <lineage>
        <taxon>unclassified sequences</taxon>
        <taxon>metagenomes</taxon>
        <taxon>ecological metagenomes</taxon>
    </lineage>
</organism>
<dbReference type="Pfam" id="PF03190">
    <property type="entry name" value="Thioredox_DsbH"/>
    <property type="match status" value="1"/>
</dbReference>
<dbReference type="InterPro" id="IPR008928">
    <property type="entry name" value="6-hairpin_glycosidase_sf"/>
</dbReference>
<feature type="domain" description="Spermatogenesis-associated protein 20-like TRX" evidence="1">
    <location>
        <begin position="2"/>
        <end position="127"/>
    </location>
</feature>
<evidence type="ECO:0000313" key="2">
    <source>
        <dbReference type="EMBL" id="CUV09216.1"/>
    </source>
</evidence>
<dbReference type="PANTHER" id="PTHR42899">
    <property type="entry name" value="SPERMATOGENESIS-ASSOCIATED PROTEIN 20"/>
    <property type="match status" value="1"/>
</dbReference>
<dbReference type="CDD" id="cd02955">
    <property type="entry name" value="SSP411"/>
    <property type="match status" value="1"/>
</dbReference>
<keyword evidence="2" id="KW-0418">Kinase</keyword>
<dbReference type="Gene3D" id="1.50.10.10">
    <property type="match status" value="2"/>
</dbReference>
<dbReference type="SUPFAM" id="SSF52833">
    <property type="entry name" value="Thioredoxin-like"/>
    <property type="match status" value="1"/>
</dbReference>
<dbReference type="SUPFAM" id="SSF48208">
    <property type="entry name" value="Six-hairpin glycosidases"/>
    <property type="match status" value="1"/>
</dbReference>
<dbReference type="InterPro" id="IPR036249">
    <property type="entry name" value="Thioredoxin-like_sf"/>
</dbReference>
<gene>
    <name evidence="2" type="ORF">MGWOODY_Mmi870</name>
</gene>
<dbReference type="EMBL" id="FAXC01000204">
    <property type="protein sequence ID" value="CUV09216.1"/>
    <property type="molecule type" value="Genomic_DNA"/>
</dbReference>
<dbReference type="PIRSF" id="PIRSF006402">
    <property type="entry name" value="UCP006402_thioredoxin"/>
    <property type="match status" value="1"/>
</dbReference>
<dbReference type="EC" id="2.7.4.9" evidence="2"/>
<accession>A0A160VF46</accession>
<dbReference type="Gene3D" id="3.40.30.10">
    <property type="entry name" value="Glutaredoxin"/>
    <property type="match status" value="1"/>
</dbReference>
<dbReference type="InterPro" id="IPR012341">
    <property type="entry name" value="6hp_glycosidase-like_sf"/>
</dbReference>
<reference evidence="2" key="1">
    <citation type="submission" date="2015-10" db="EMBL/GenBank/DDBJ databases">
        <authorList>
            <person name="Gilbert D.G."/>
        </authorList>
    </citation>
    <scope>NUCLEOTIDE SEQUENCE</scope>
</reference>
<dbReference type="InterPro" id="IPR024705">
    <property type="entry name" value="Ssp411"/>
</dbReference>
<keyword evidence="2" id="KW-0808">Transferase</keyword>
<proteinExistence type="predicted"/>
<sequence>MNRPIFLSIGYSTCHWCHVLEHDSFEDEQVAELLNNNSIYIKVDREAMPEVDHVYMSVCQAMTGRGGWPLTIIMTPKKEPFFAGTYFPKSGRLGRPGMMELLPSIADAWKNRHDELVKSANKIHEFLISSNTKKLGDALNESILQDTYSQFVNQFDKDHGGFGTRPKFPSPHNLIFLLRFHHMTGDKTSLMMVEKTLQEMRMGGIFDHVGFGFHRYSTDAEWLVPHFEKMLYDQAMLAMAYTEAFQLTGNKVYKKTAEEIFTYVQRDMTHSLGGFYSAEDADSEGEEGLFYLWKIEELNSILEGEDARYVQHVFNLQPDGNYKDEATGQFTGRNIFYLNKSTSELADKKKMSVIREKLFHAREKRIHPIKDDKILTDWNGLMIAAFTKAGVAFDSQELIEAAEKSAEFIFENLTDEKGRMKKRFRIGVSGLDAHLDDYAFFVWGLLELYEATFNIQYLQKAIQLSEIMVAEFWNESSGGFYLGSDKTEALIVRSITGYDGAIPSGNSIAAMNLLKLTRITGDVKWAEMADKTFNVFSNEIERAPTGFTSMVTAFLFESDHPKEIVIVGSGKDPETWAALDRIKSTYNPNKVLLFKDIDDTERELSPLAKWTATQQTIDNKTTFYVCQDFACKIPTTDIKQAIGFINE</sequence>
<dbReference type="AlphaFoldDB" id="A0A160VF46"/>
<protein>
    <submittedName>
        <fullName evidence="2">Thymidylate kinase</fullName>
        <ecNumber evidence="2">2.7.4.9</ecNumber>
    </submittedName>
</protein>
<dbReference type="GO" id="GO:0005975">
    <property type="term" value="P:carbohydrate metabolic process"/>
    <property type="evidence" value="ECO:0007669"/>
    <property type="project" value="InterPro"/>
</dbReference>
<dbReference type="InterPro" id="IPR004879">
    <property type="entry name" value="Ssp411-like_TRX"/>
</dbReference>
<evidence type="ECO:0000259" key="1">
    <source>
        <dbReference type="Pfam" id="PF03190"/>
    </source>
</evidence>
<name>A0A160VF46_9ZZZZ</name>
<dbReference type="PANTHER" id="PTHR42899:SF1">
    <property type="entry name" value="SPERMATOGENESIS-ASSOCIATED PROTEIN 20"/>
    <property type="match status" value="1"/>
</dbReference>